<evidence type="ECO:0000256" key="1">
    <source>
        <dbReference type="SAM" id="MobiDB-lite"/>
    </source>
</evidence>
<keyword evidence="3" id="KW-1185">Reference proteome</keyword>
<gene>
    <name evidence="2" type="ORF">HPBE_LOCUS17766</name>
</gene>
<evidence type="ECO:0000313" key="3">
    <source>
        <dbReference type="Proteomes" id="UP000050761"/>
    </source>
</evidence>
<feature type="region of interest" description="Disordered" evidence="1">
    <location>
        <begin position="370"/>
        <end position="431"/>
    </location>
</feature>
<dbReference type="EMBL" id="UZAH01030248">
    <property type="protein sequence ID" value="VDP09844.1"/>
    <property type="molecule type" value="Genomic_DNA"/>
</dbReference>
<sequence>MKFQEAAGERMDDLNAVPGANAVGPATDSFSPSQPYSMACSSGSHSFVRRMQLNYFGPPSFPCLSDDVMNAPSASNSPASSQSYCNSNTDGGPHTKSEQAPIVLCSQEKVHFLKKCCASPILRFILHLLSDPRQETLCSWYGGPFGVKIWNTRKFTECYNAAMGTKMNFTNVSRALQACELITLAGIRLWKRIRQGEYSFFPGYTGHGLPQIPPSAMPRDVPAQFPFERRGIVKGMQPRCSPAYEQPLFDGMPQIYPSIYYGQAPYASSTPEHHNDHSQLRRALSTPCATTLSPAPSVSPQVFSPTVTAIPAAYVQLPSYVLTPPPSDNSSSFSDSFSFSDSSLPLPYSPAFASPACPHPVEMSQLVTQGNADDQPAPAPKENDVQHLLDPSPTSESLALPKPTDFSATPPPCSPPPVPEPPSPPELSSSPCESFLCDYTKLGEQDIFGNTSSLPGYDLTIDETSLLYH</sequence>
<evidence type="ECO:0000313" key="2">
    <source>
        <dbReference type="EMBL" id="VDP09844.1"/>
    </source>
</evidence>
<dbReference type="WBParaSite" id="HPBE_0001776701-mRNA-1">
    <property type="protein sequence ID" value="HPBE_0001776701-mRNA-1"/>
    <property type="gene ID" value="HPBE_0001776701"/>
</dbReference>
<dbReference type="OrthoDB" id="5870197at2759"/>
<name>A0A183G7J7_HELPZ</name>
<protein>
    <submittedName>
        <fullName evidence="4">ETS domain-containing protein</fullName>
    </submittedName>
</protein>
<reference evidence="4" key="2">
    <citation type="submission" date="2019-09" db="UniProtKB">
        <authorList>
            <consortium name="WormBaseParasite"/>
        </authorList>
    </citation>
    <scope>IDENTIFICATION</scope>
</reference>
<feature type="region of interest" description="Disordered" evidence="1">
    <location>
        <begin position="1"/>
        <end position="20"/>
    </location>
</feature>
<feature type="compositionally biased region" description="Pro residues" evidence="1">
    <location>
        <begin position="409"/>
        <end position="425"/>
    </location>
</feature>
<feature type="region of interest" description="Disordered" evidence="1">
    <location>
        <begin position="268"/>
        <end position="297"/>
    </location>
</feature>
<feature type="compositionally biased region" description="Polar residues" evidence="1">
    <location>
        <begin position="287"/>
        <end position="297"/>
    </location>
</feature>
<accession>A0A183G7J7</accession>
<dbReference type="Proteomes" id="UP000050761">
    <property type="component" value="Unassembled WGS sequence"/>
</dbReference>
<accession>A0A3P8BV15</accession>
<proteinExistence type="predicted"/>
<reference evidence="2 3" key="1">
    <citation type="submission" date="2018-11" db="EMBL/GenBank/DDBJ databases">
        <authorList>
            <consortium name="Pathogen Informatics"/>
        </authorList>
    </citation>
    <scope>NUCLEOTIDE SEQUENCE [LARGE SCALE GENOMIC DNA]</scope>
</reference>
<feature type="compositionally biased region" description="Low complexity" evidence="1">
    <location>
        <begin position="74"/>
        <end position="88"/>
    </location>
</feature>
<organism evidence="3 4">
    <name type="scientific">Heligmosomoides polygyrus</name>
    <name type="common">Parasitic roundworm</name>
    <dbReference type="NCBI Taxonomy" id="6339"/>
    <lineage>
        <taxon>Eukaryota</taxon>
        <taxon>Metazoa</taxon>
        <taxon>Ecdysozoa</taxon>
        <taxon>Nematoda</taxon>
        <taxon>Chromadorea</taxon>
        <taxon>Rhabditida</taxon>
        <taxon>Rhabditina</taxon>
        <taxon>Rhabditomorpha</taxon>
        <taxon>Strongyloidea</taxon>
        <taxon>Heligmosomidae</taxon>
        <taxon>Heligmosomoides</taxon>
    </lineage>
</organism>
<evidence type="ECO:0000313" key="4">
    <source>
        <dbReference type="WBParaSite" id="HPBE_0001776701-mRNA-1"/>
    </source>
</evidence>
<feature type="region of interest" description="Disordered" evidence="1">
    <location>
        <begin position="74"/>
        <end position="93"/>
    </location>
</feature>
<dbReference type="AlphaFoldDB" id="A0A183G7J7"/>